<reference evidence="2" key="1">
    <citation type="journal article" date="2019" name="Int. J. Syst. Evol. Microbiol.">
        <title>The Global Catalogue of Microorganisms (GCM) 10K type strain sequencing project: providing services to taxonomists for standard genome sequencing and annotation.</title>
        <authorList>
            <consortium name="The Broad Institute Genomics Platform"/>
            <consortium name="The Broad Institute Genome Sequencing Center for Infectious Disease"/>
            <person name="Wu L."/>
            <person name="Ma J."/>
        </authorList>
    </citation>
    <scope>NUCLEOTIDE SEQUENCE [LARGE SCALE GENOMIC DNA]</scope>
    <source>
        <strain evidence="2">KCTC 42730</strain>
    </source>
</reference>
<keyword evidence="2" id="KW-1185">Reference proteome</keyword>
<sequence length="51" mass="5586">MKLKVKKVQVKQLSTAKQLEQQATPQVAGGYTAAWMCQHSYPVCYTGPGVC</sequence>
<evidence type="ECO:0000313" key="1">
    <source>
        <dbReference type="EMBL" id="MFC3032737.1"/>
    </source>
</evidence>
<protein>
    <recommendedName>
        <fullName evidence="3">Class I lanthipeptide</fullName>
    </recommendedName>
</protein>
<gene>
    <name evidence="1" type="ORF">ACFOEE_09410</name>
</gene>
<name>A0ABV7CJL2_9GAMM</name>
<proteinExistence type="predicted"/>
<dbReference type="Proteomes" id="UP001595453">
    <property type="component" value="Unassembled WGS sequence"/>
</dbReference>
<evidence type="ECO:0008006" key="3">
    <source>
        <dbReference type="Google" id="ProtNLM"/>
    </source>
</evidence>
<dbReference type="RefSeq" id="WP_377123533.1">
    <property type="nucleotide sequence ID" value="NZ_JBHRSD010000014.1"/>
</dbReference>
<dbReference type="EMBL" id="JBHRSD010000014">
    <property type="protein sequence ID" value="MFC3032737.1"/>
    <property type="molecule type" value="Genomic_DNA"/>
</dbReference>
<accession>A0ABV7CJL2</accession>
<comment type="caution">
    <text evidence="1">The sequence shown here is derived from an EMBL/GenBank/DDBJ whole genome shotgun (WGS) entry which is preliminary data.</text>
</comment>
<organism evidence="1 2">
    <name type="scientific">Pseudoalteromonas fenneropenaei</name>
    <dbReference type="NCBI Taxonomy" id="1737459"/>
    <lineage>
        <taxon>Bacteria</taxon>
        <taxon>Pseudomonadati</taxon>
        <taxon>Pseudomonadota</taxon>
        <taxon>Gammaproteobacteria</taxon>
        <taxon>Alteromonadales</taxon>
        <taxon>Pseudoalteromonadaceae</taxon>
        <taxon>Pseudoalteromonas</taxon>
    </lineage>
</organism>
<evidence type="ECO:0000313" key="2">
    <source>
        <dbReference type="Proteomes" id="UP001595453"/>
    </source>
</evidence>